<feature type="region of interest" description="Disordered" evidence="1">
    <location>
        <begin position="61"/>
        <end position="115"/>
    </location>
</feature>
<protein>
    <submittedName>
        <fullName evidence="2 4">Uncharacterized protein</fullName>
    </submittedName>
</protein>
<feature type="compositionally biased region" description="Low complexity" evidence="1">
    <location>
        <begin position="77"/>
        <end position="90"/>
    </location>
</feature>
<organism evidence="4">
    <name type="scientific">Echinostoma caproni</name>
    <dbReference type="NCBI Taxonomy" id="27848"/>
    <lineage>
        <taxon>Eukaryota</taxon>
        <taxon>Metazoa</taxon>
        <taxon>Spiralia</taxon>
        <taxon>Lophotrochozoa</taxon>
        <taxon>Platyhelminthes</taxon>
        <taxon>Trematoda</taxon>
        <taxon>Digenea</taxon>
        <taxon>Plagiorchiida</taxon>
        <taxon>Echinostomata</taxon>
        <taxon>Echinostomatoidea</taxon>
        <taxon>Echinostomatidae</taxon>
        <taxon>Echinostoma</taxon>
    </lineage>
</organism>
<proteinExistence type="predicted"/>
<evidence type="ECO:0000313" key="3">
    <source>
        <dbReference type="Proteomes" id="UP000272942"/>
    </source>
</evidence>
<evidence type="ECO:0000256" key="1">
    <source>
        <dbReference type="SAM" id="MobiDB-lite"/>
    </source>
</evidence>
<accession>A0A183A3S8</accession>
<evidence type="ECO:0000313" key="2">
    <source>
        <dbReference type="EMBL" id="VDP42599.1"/>
    </source>
</evidence>
<sequence>MVTGREIRLPINVATPRPAEVMLTSSEYVLQLRETLTAAYQLARVHLGNAQRHQKEYYDKKAHGTPVQPGEQVWLNSPTSVPSMPTSSSTNAITREQMDETEDSESMNHPLRKPPATSTLTDLFIYVTQPSSL</sequence>
<reference evidence="2 3" key="2">
    <citation type="submission" date="2018-11" db="EMBL/GenBank/DDBJ databases">
        <authorList>
            <consortium name="Pathogen Informatics"/>
        </authorList>
    </citation>
    <scope>NUCLEOTIDE SEQUENCE [LARGE SCALE GENOMIC DNA]</scope>
    <source>
        <strain evidence="2 3">Egypt</strain>
    </source>
</reference>
<dbReference type="OrthoDB" id="10030726at2759"/>
<keyword evidence="3" id="KW-1185">Reference proteome</keyword>
<evidence type="ECO:0000313" key="4">
    <source>
        <dbReference type="WBParaSite" id="ECPE_0000161301-mRNA-1"/>
    </source>
</evidence>
<gene>
    <name evidence="2" type="ORF">ECPE_LOCUS1613</name>
</gene>
<name>A0A183A3S8_9TREM</name>
<reference evidence="4" key="1">
    <citation type="submission" date="2016-06" db="UniProtKB">
        <authorList>
            <consortium name="WormBaseParasite"/>
        </authorList>
    </citation>
    <scope>IDENTIFICATION</scope>
</reference>
<dbReference type="WBParaSite" id="ECPE_0000161301-mRNA-1">
    <property type="protein sequence ID" value="ECPE_0000161301-mRNA-1"/>
    <property type="gene ID" value="ECPE_0000161301"/>
</dbReference>
<dbReference type="EMBL" id="UZAN01011806">
    <property type="protein sequence ID" value="VDP42599.1"/>
    <property type="molecule type" value="Genomic_DNA"/>
</dbReference>
<dbReference type="Proteomes" id="UP000272942">
    <property type="component" value="Unassembled WGS sequence"/>
</dbReference>
<dbReference type="AlphaFoldDB" id="A0A183A3S8"/>